<evidence type="ECO:0000313" key="9">
    <source>
        <dbReference type="EMBL" id="GBQ89683.1"/>
    </source>
</evidence>
<keyword evidence="6 7" id="KW-0413">Isomerase</keyword>
<evidence type="ECO:0000259" key="8">
    <source>
        <dbReference type="SMART" id="SM01005"/>
    </source>
</evidence>
<dbReference type="CDD" id="cd00430">
    <property type="entry name" value="PLPDE_III_AR"/>
    <property type="match status" value="1"/>
</dbReference>
<dbReference type="PROSITE" id="PS00395">
    <property type="entry name" value="ALANINE_RACEMASE"/>
    <property type="match status" value="1"/>
</dbReference>
<dbReference type="SUPFAM" id="SSF51419">
    <property type="entry name" value="PLP-binding barrel"/>
    <property type="match status" value="1"/>
</dbReference>
<dbReference type="SMART" id="SM01005">
    <property type="entry name" value="Ala_racemase_C"/>
    <property type="match status" value="1"/>
</dbReference>
<keyword evidence="5 7" id="KW-0663">Pyridoxal phosphate</keyword>
<comment type="cofactor">
    <cofactor evidence="2 7">
        <name>pyridoxal 5'-phosphate</name>
        <dbReference type="ChEBI" id="CHEBI:597326"/>
    </cofactor>
</comment>
<evidence type="ECO:0000256" key="4">
    <source>
        <dbReference type="ARBA" id="ARBA00013089"/>
    </source>
</evidence>
<dbReference type="Pfam" id="PF00842">
    <property type="entry name" value="Ala_racemase_C"/>
    <property type="match status" value="1"/>
</dbReference>
<comment type="catalytic activity">
    <reaction evidence="1 7">
        <text>L-alanine = D-alanine</text>
        <dbReference type="Rhea" id="RHEA:20249"/>
        <dbReference type="ChEBI" id="CHEBI:57416"/>
        <dbReference type="ChEBI" id="CHEBI:57972"/>
        <dbReference type="EC" id="5.1.1.1"/>
    </reaction>
</comment>
<comment type="function">
    <text evidence="7">Catalyzes the interconversion of L-alanine and D-alanine. May also act on other amino acids.</text>
</comment>
<dbReference type="Proteomes" id="UP001062776">
    <property type="component" value="Unassembled WGS sequence"/>
</dbReference>
<dbReference type="InterPro" id="IPR011079">
    <property type="entry name" value="Ala_racemase_C"/>
</dbReference>
<accession>A0ABQ0Q3J5</accession>
<proteinExistence type="inferred from homology"/>
<organism evidence="9 10">
    <name type="scientific">Asaia krungthepensis NRIC 0535</name>
    <dbReference type="NCBI Taxonomy" id="1307925"/>
    <lineage>
        <taxon>Bacteria</taxon>
        <taxon>Pseudomonadati</taxon>
        <taxon>Pseudomonadota</taxon>
        <taxon>Alphaproteobacteria</taxon>
        <taxon>Acetobacterales</taxon>
        <taxon>Acetobacteraceae</taxon>
        <taxon>Asaia</taxon>
    </lineage>
</organism>
<dbReference type="Gene3D" id="3.20.20.10">
    <property type="entry name" value="Alanine racemase"/>
    <property type="match status" value="1"/>
</dbReference>
<dbReference type="PANTHER" id="PTHR30511:SF0">
    <property type="entry name" value="ALANINE RACEMASE, CATABOLIC-RELATED"/>
    <property type="match status" value="1"/>
</dbReference>
<evidence type="ECO:0000256" key="7">
    <source>
        <dbReference type="HAMAP-Rule" id="MF_01201"/>
    </source>
</evidence>
<dbReference type="InterPro" id="IPR000821">
    <property type="entry name" value="Ala_racemase"/>
</dbReference>
<dbReference type="Gene3D" id="2.40.37.10">
    <property type="entry name" value="Lyase, Ornithine Decarboxylase, Chain A, domain 1"/>
    <property type="match status" value="1"/>
</dbReference>
<gene>
    <name evidence="9" type="ORF">AA0535_1858</name>
</gene>
<feature type="binding site" evidence="7">
    <location>
        <position position="329"/>
    </location>
    <ligand>
        <name>substrate</name>
    </ligand>
</feature>
<evidence type="ECO:0000256" key="1">
    <source>
        <dbReference type="ARBA" id="ARBA00000316"/>
    </source>
</evidence>
<dbReference type="PRINTS" id="PR00992">
    <property type="entry name" value="ALARACEMASE"/>
</dbReference>
<dbReference type="RefSeq" id="WP_306310233.1">
    <property type="nucleotide sequence ID" value="NZ_BAPV01000014.1"/>
</dbReference>
<dbReference type="InterPro" id="IPR029066">
    <property type="entry name" value="PLP-binding_barrel"/>
</dbReference>
<dbReference type="InterPro" id="IPR020622">
    <property type="entry name" value="Ala_racemase_pyridoxalP-BS"/>
</dbReference>
<protein>
    <recommendedName>
        <fullName evidence="4 7">Alanine racemase</fullName>
        <ecNumber evidence="4 7">5.1.1.1</ecNumber>
    </recommendedName>
</protein>
<dbReference type="SUPFAM" id="SSF50621">
    <property type="entry name" value="Alanine racemase C-terminal domain-like"/>
    <property type="match status" value="1"/>
</dbReference>
<dbReference type="EC" id="5.1.1.1" evidence="4 7"/>
<feature type="modified residue" description="N6-(pyridoxal phosphate)lysine" evidence="7">
    <location>
        <position position="57"/>
    </location>
</feature>
<evidence type="ECO:0000256" key="5">
    <source>
        <dbReference type="ARBA" id="ARBA00022898"/>
    </source>
</evidence>
<keyword evidence="10" id="KW-1185">Reference proteome</keyword>
<comment type="caution">
    <text evidence="9">The sequence shown here is derived from an EMBL/GenBank/DDBJ whole genome shotgun (WGS) entry which is preliminary data.</text>
</comment>
<sequence>MIGRFETLMTSLPDTAENEARERAGGWLRIDLDALKHNYTLLKSLVGPDVAVGAAVKADAYGLGVERVAPALYRAGCRRFFVATVEEGLSLRPVLPQDAALCILNGPTPGSEALLQARRLTPVLNSLDQVRRWSALCRGSFDRSTCLLQLDSGMSRFGLSGADLDILCAEDLLAGLDVTHVMSHLACADDAASPRNEGQRLRFEALRRKLPATLPASLAASSGVFLGSAYHFDLVRPGYALYGGNPSPERPNPMRPVVTLLAGMVQDRWIDPEVAVGYSARFVADAPTRIATLSVGYADGFHRRAGGLASAVLPDCPDIALPIVGRISMDCMALDLTALGDRPLPPGTGFELIGPHRPLDDLAAALDTIGYELLTGLGTRFHREYIESSS</sequence>
<feature type="active site" description="Proton acceptor; specific for D-alanine" evidence="7">
    <location>
        <position position="57"/>
    </location>
</feature>
<dbReference type="EMBL" id="BAPV01000014">
    <property type="protein sequence ID" value="GBQ89683.1"/>
    <property type="molecule type" value="Genomic_DNA"/>
</dbReference>
<evidence type="ECO:0000256" key="3">
    <source>
        <dbReference type="ARBA" id="ARBA00007880"/>
    </source>
</evidence>
<comment type="similarity">
    <text evidence="3 7">Belongs to the alanine racemase family.</text>
</comment>
<reference evidence="9" key="1">
    <citation type="submission" date="2013-04" db="EMBL/GenBank/DDBJ databases">
        <title>The genome sequencing project of 58 acetic acid bacteria.</title>
        <authorList>
            <person name="Okamoto-Kainuma A."/>
            <person name="Ishikawa M."/>
            <person name="Umino S."/>
            <person name="Koizumi Y."/>
            <person name="Shiwa Y."/>
            <person name="Yoshikawa H."/>
            <person name="Matsutani M."/>
            <person name="Matsushita K."/>
        </authorList>
    </citation>
    <scope>NUCLEOTIDE SEQUENCE</scope>
    <source>
        <strain evidence="9">NRIC 0535</strain>
    </source>
</reference>
<evidence type="ECO:0000313" key="10">
    <source>
        <dbReference type="Proteomes" id="UP001062776"/>
    </source>
</evidence>
<dbReference type="NCBIfam" id="TIGR00492">
    <property type="entry name" value="alr"/>
    <property type="match status" value="1"/>
</dbReference>
<dbReference type="Pfam" id="PF01168">
    <property type="entry name" value="Ala_racemase_N"/>
    <property type="match status" value="1"/>
</dbReference>
<comment type="pathway">
    <text evidence="7">Amino-acid biosynthesis; D-alanine biosynthesis; D-alanine from L-alanine: step 1/1.</text>
</comment>
<feature type="domain" description="Alanine racemase C-terminal" evidence="8">
    <location>
        <begin position="257"/>
        <end position="386"/>
    </location>
</feature>
<dbReference type="HAMAP" id="MF_01201">
    <property type="entry name" value="Ala_racemase"/>
    <property type="match status" value="1"/>
</dbReference>
<evidence type="ECO:0000256" key="6">
    <source>
        <dbReference type="ARBA" id="ARBA00023235"/>
    </source>
</evidence>
<evidence type="ECO:0000256" key="2">
    <source>
        <dbReference type="ARBA" id="ARBA00001933"/>
    </source>
</evidence>
<dbReference type="InterPro" id="IPR001608">
    <property type="entry name" value="Ala_racemase_N"/>
</dbReference>
<feature type="binding site" evidence="7">
    <location>
        <position position="156"/>
    </location>
    <ligand>
        <name>substrate</name>
    </ligand>
</feature>
<name>A0ABQ0Q3J5_9PROT</name>
<dbReference type="InterPro" id="IPR009006">
    <property type="entry name" value="Ala_racemase/Decarboxylase_C"/>
</dbReference>
<dbReference type="PANTHER" id="PTHR30511">
    <property type="entry name" value="ALANINE RACEMASE"/>
    <property type="match status" value="1"/>
</dbReference>
<feature type="active site" description="Proton acceptor; specific for L-alanine" evidence="7">
    <location>
        <position position="278"/>
    </location>
</feature>